<sequence length="557" mass="63447">MAYPAAATIMQKDGEFADFDEEYTFKESEKRALNETTRNFVCQFGEEGAEIAFNLQADGIEALLKSPASAERPVRWINIWAPHQQKETVNLLGKHYKFSPRLLAIINTDPPKSEIHHSKPVGKFRAKLYRKDDIELATKGVSVDLPRSRHKSIHSDISHYTLARQMINYQSHDVGAQFLCVGANWIHELKPLASDGDIEKVFEGNQKPLYSWLVICHDHTVISLHEDPGQLENYEDLAAIRKNTLSVLSQLSKHGTADPISMQTVRQALKLDPFQSHPGLEGASLLFYYLFDDWRAVFSTVAMYHRRLDELVCIFPSSNLKCKTDRQQQAAILDEVNRKANSSPNIQIIPRLHLLGRQIRQNQHLYEGYKNLIKRILEPTSAMNHGHATPQTPAGFSIGPGSRGVSLALSAAQRFERLSDRLELLILSETKEFLAEKEALASTYFNINSQKDSEATARLTRSATLLAKLSVLFLPVSLMTSYFSVQIKDLEGVYTTHDYWYSFAVLMSISFLFLFFFSRLLMYVTETLDAWVKKASKVGMHYMTRKLRKRDEEKVVD</sequence>
<dbReference type="OrthoDB" id="5430812at2759"/>
<keyword evidence="4" id="KW-1185">Reference proteome</keyword>
<keyword evidence="2" id="KW-1133">Transmembrane helix</keyword>
<keyword evidence="2" id="KW-0472">Membrane</keyword>
<feature type="transmembrane region" description="Helical" evidence="2">
    <location>
        <begin position="499"/>
        <end position="517"/>
    </location>
</feature>
<dbReference type="GO" id="GO:0050897">
    <property type="term" value="F:cobalt ion binding"/>
    <property type="evidence" value="ECO:0007669"/>
    <property type="project" value="TreeGrafter"/>
</dbReference>
<name>A0A1E1KQ40_9HELO</name>
<proteinExistence type="predicted"/>
<dbReference type="GO" id="GO:0000287">
    <property type="term" value="F:magnesium ion binding"/>
    <property type="evidence" value="ECO:0007669"/>
    <property type="project" value="TreeGrafter"/>
</dbReference>
<evidence type="ECO:0000256" key="1">
    <source>
        <dbReference type="ARBA" id="ARBA00004651"/>
    </source>
</evidence>
<dbReference type="Proteomes" id="UP000178912">
    <property type="component" value="Unassembled WGS sequence"/>
</dbReference>
<feature type="transmembrane region" description="Helical" evidence="2">
    <location>
        <begin position="465"/>
        <end position="487"/>
    </location>
</feature>
<accession>A0A1E1KQ40</accession>
<dbReference type="Gene3D" id="1.20.58.340">
    <property type="entry name" value="Magnesium transport protein CorA, transmembrane region"/>
    <property type="match status" value="1"/>
</dbReference>
<dbReference type="PANTHER" id="PTHR46494:SF1">
    <property type="entry name" value="CORA FAMILY METAL ION TRANSPORTER (EUROFUNG)"/>
    <property type="match status" value="1"/>
</dbReference>
<reference evidence="4" key="1">
    <citation type="submission" date="2016-03" db="EMBL/GenBank/DDBJ databases">
        <authorList>
            <person name="Guldener U."/>
        </authorList>
    </citation>
    <scope>NUCLEOTIDE SEQUENCE [LARGE SCALE GENOMIC DNA]</scope>
    <source>
        <strain evidence="4">04CH-RAC-A.6.1</strain>
    </source>
</reference>
<dbReference type="GO" id="GO:0015095">
    <property type="term" value="F:magnesium ion transmembrane transporter activity"/>
    <property type="evidence" value="ECO:0007669"/>
    <property type="project" value="TreeGrafter"/>
</dbReference>
<keyword evidence="2" id="KW-0812">Transmembrane</keyword>
<dbReference type="PANTHER" id="PTHR46494">
    <property type="entry name" value="CORA FAMILY METAL ION TRANSPORTER (EUROFUNG)"/>
    <property type="match status" value="1"/>
</dbReference>
<dbReference type="EMBL" id="FJUX01000043">
    <property type="protein sequence ID" value="CZT00142.1"/>
    <property type="molecule type" value="Genomic_DNA"/>
</dbReference>
<evidence type="ECO:0000313" key="4">
    <source>
        <dbReference type="Proteomes" id="UP000178912"/>
    </source>
</evidence>
<evidence type="ECO:0000256" key="2">
    <source>
        <dbReference type="SAM" id="Phobius"/>
    </source>
</evidence>
<evidence type="ECO:0000313" key="3">
    <source>
        <dbReference type="EMBL" id="CZT00142.1"/>
    </source>
</evidence>
<evidence type="ECO:0008006" key="5">
    <source>
        <dbReference type="Google" id="ProtNLM"/>
    </source>
</evidence>
<organism evidence="3 4">
    <name type="scientific">Rhynchosporium agropyri</name>
    <dbReference type="NCBI Taxonomy" id="914238"/>
    <lineage>
        <taxon>Eukaryota</taxon>
        <taxon>Fungi</taxon>
        <taxon>Dikarya</taxon>
        <taxon>Ascomycota</taxon>
        <taxon>Pezizomycotina</taxon>
        <taxon>Leotiomycetes</taxon>
        <taxon>Helotiales</taxon>
        <taxon>Ploettnerulaceae</taxon>
        <taxon>Rhynchosporium</taxon>
    </lineage>
</organism>
<dbReference type="AlphaFoldDB" id="A0A1E1KQ40"/>
<dbReference type="GO" id="GO:0005886">
    <property type="term" value="C:plasma membrane"/>
    <property type="evidence" value="ECO:0007669"/>
    <property type="project" value="UniProtKB-SubCell"/>
</dbReference>
<comment type="subcellular location">
    <subcellularLocation>
        <location evidence="1">Cell membrane</location>
        <topology evidence="1">Multi-pass membrane protein</topology>
    </subcellularLocation>
</comment>
<dbReference type="GO" id="GO:0015087">
    <property type="term" value="F:cobalt ion transmembrane transporter activity"/>
    <property type="evidence" value="ECO:0007669"/>
    <property type="project" value="TreeGrafter"/>
</dbReference>
<gene>
    <name evidence="3" type="ORF">RAG0_08294</name>
</gene>
<protein>
    <recommendedName>
        <fullName evidence="5">ADP-ribosylation factor</fullName>
    </recommendedName>
</protein>